<sequence length="94" mass="10388">MDTKSSNHEDNNPGNDLYHKNSEASHNVTPKVLKEKGNSFSSSMPTPMKSSQNPVPYPLPFKTEPCGTFPQQEPKGSSNKEKTGKFSTASRFRS</sequence>
<name>A0A9Q3D5T6_9BASI</name>
<feature type="compositionally biased region" description="Polar residues" evidence="1">
    <location>
        <begin position="85"/>
        <end position="94"/>
    </location>
</feature>
<gene>
    <name evidence="2" type="ORF">O181_034840</name>
</gene>
<dbReference type="EMBL" id="AVOT02012925">
    <property type="protein sequence ID" value="MBW0495125.1"/>
    <property type="molecule type" value="Genomic_DNA"/>
</dbReference>
<organism evidence="2 3">
    <name type="scientific">Austropuccinia psidii MF-1</name>
    <dbReference type="NCBI Taxonomy" id="1389203"/>
    <lineage>
        <taxon>Eukaryota</taxon>
        <taxon>Fungi</taxon>
        <taxon>Dikarya</taxon>
        <taxon>Basidiomycota</taxon>
        <taxon>Pucciniomycotina</taxon>
        <taxon>Pucciniomycetes</taxon>
        <taxon>Pucciniales</taxon>
        <taxon>Sphaerophragmiaceae</taxon>
        <taxon>Austropuccinia</taxon>
    </lineage>
</organism>
<proteinExistence type="predicted"/>
<feature type="compositionally biased region" description="Basic and acidic residues" evidence="1">
    <location>
        <begin position="1"/>
        <end position="23"/>
    </location>
</feature>
<keyword evidence="3" id="KW-1185">Reference proteome</keyword>
<accession>A0A9Q3D5T6</accession>
<evidence type="ECO:0000313" key="3">
    <source>
        <dbReference type="Proteomes" id="UP000765509"/>
    </source>
</evidence>
<reference evidence="2" key="1">
    <citation type="submission" date="2021-03" db="EMBL/GenBank/DDBJ databases">
        <title>Draft genome sequence of rust myrtle Austropuccinia psidii MF-1, a brazilian biotype.</title>
        <authorList>
            <person name="Quecine M.C."/>
            <person name="Pachon D.M.R."/>
            <person name="Bonatelli M.L."/>
            <person name="Correr F.H."/>
            <person name="Franceschini L.M."/>
            <person name="Leite T.F."/>
            <person name="Margarido G.R.A."/>
            <person name="Almeida C.A."/>
            <person name="Ferrarezi J.A."/>
            <person name="Labate C.A."/>
        </authorList>
    </citation>
    <scope>NUCLEOTIDE SEQUENCE</scope>
    <source>
        <strain evidence="2">MF-1</strain>
    </source>
</reference>
<evidence type="ECO:0000313" key="2">
    <source>
        <dbReference type="EMBL" id="MBW0495125.1"/>
    </source>
</evidence>
<protein>
    <submittedName>
        <fullName evidence="2">Uncharacterized protein</fullName>
    </submittedName>
</protein>
<feature type="compositionally biased region" description="Polar residues" evidence="1">
    <location>
        <begin position="38"/>
        <end position="54"/>
    </location>
</feature>
<evidence type="ECO:0000256" key="1">
    <source>
        <dbReference type="SAM" id="MobiDB-lite"/>
    </source>
</evidence>
<feature type="region of interest" description="Disordered" evidence="1">
    <location>
        <begin position="1"/>
        <end position="94"/>
    </location>
</feature>
<dbReference type="Proteomes" id="UP000765509">
    <property type="component" value="Unassembled WGS sequence"/>
</dbReference>
<dbReference type="AlphaFoldDB" id="A0A9Q3D5T6"/>
<comment type="caution">
    <text evidence="2">The sequence shown here is derived from an EMBL/GenBank/DDBJ whole genome shotgun (WGS) entry which is preliminary data.</text>
</comment>